<keyword evidence="5" id="KW-0997">Cell inner membrane</keyword>
<comment type="subcellular location">
    <subcellularLocation>
        <location evidence="1">Cell inner membrane</location>
        <topology evidence="1">Single-pass membrane protein</topology>
    </subcellularLocation>
</comment>
<evidence type="ECO:0000256" key="5">
    <source>
        <dbReference type="ARBA" id="ARBA00022519"/>
    </source>
</evidence>
<dbReference type="NCBIfam" id="TIGR02532">
    <property type="entry name" value="IV_pilin_GFxxxE"/>
    <property type="match status" value="1"/>
</dbReference>
<dbReference type="PROSITE" id="PS00409">
    <property type="entry name" value="PROKAR_NTER_METHYL"/>
    <property type="match status" value="1"/>
</dbReference>
<evidence type="ECO:0000256" key="10">
    <source>
        <dbReference type="ARBA" id="ARBA00030775"/>
    </source>
</evidence>
<dbReference type="EMBL" id="JBBKZS010000016">
    <property type="protein sequence ID" value="MEJ8858361.1"/>
    <property type="molecule type" value="Genomic_DNA"/>
</dbReference>
<evidence type="ECO:0000256" key="3">
    <source>
        <dbReference type="ARBA" id="ARBA00022475"/>
    </source>
</evidence>
<evidence type="ECO:0000313" key="13">
    <source>
        <dbReference type="EMBL" id="MEJ8858361.1"/>
    </source>
</evidence>
<keyword evidence="14" id="KW-1185">Reference proteome</keyword>
<evidence type="ECO:0000256" key="11">
    <source>
        <dbReference type="SAM" id="Phobius"/>
    </source>
</evidence>
<keyword evidence="4" id="KW-0488">Methylation</keyword>
<organism evidence="13 14">
    <name type="scientific">Variovorax robiniae</name>
    <dbReference type="NCBI Taxonomy" id="1836199"/>
    <lineage>
        <taxon>Bacteria</taxon>
        <taxon>Pseudomonadati</taxon>
        <taxon>Pseudomonadota</taxon>
        <taxon>Betaproteobacteria</taxon>
        <taxon>Burkholderiales</taxon>
        <taxon>Comamonadaceae</taxon>
        <taxon>Variovorax</taxon>
    </lineage>
</organism>
<gene>
    <name evidence="13" type="ORF">WKW79_27590</name>
</gene>
<evidence type="ECO:0000256" key="7">
    <source>
        <dbReference type="ARBA" id="ARBA00022989"/>
    </source>
</evidence>
<evidence type="ECO:0000313" key="14">
    <source>
        <dbReference type="Proteomes" id="UP001367030"/>
    </source>
</evidence>
<keyword evidence="8 11" id="KW-0472">Membrane</keyword>
<evidence type="ECO:0000259" key="12">
    <source>
        <dbReference type="Pfam" id="PF12019"/>
    </source>
</evidence>
<keyword evidence="6 11" id="KW-0812">Transmembrane</keyword>
<proteinExistence type="inferred from homology"/>
<dbReference type="RefSeq" id="WP_340338424.1">
    <property type="nucleotide sequence ID" value="NZ_JBBKZS010000016.1"/>
</dbReference>
<evidence type="ECO:0000256" key="2">
    <source>
        <dbReference type="ARBA" id="ARBA00021549"/>
    </source>
</evidence>
<dbReference type="InterPro" id="IPR012902">
    <property type="entry name" value="N_methyl_site"/>
</dbReference>
<protein>
    <recommendedName>
        <fullName evidence="2">Type II secretion system protein H</fullName>
    </recommendedName>
    <alternativeName>
        <fullName evidence="10">General secretion pathway protein H</fullName>
    </alternativeName>
</protein>
<dbReference type="Pfam" id="PF07963">
    <property type="entry name" value="N_methyl"/>
    <property type="match status" value="1"/>
</dbReference>
<feature type="domain" description="General secretion pathway GspH" evidence="12">
    <location>
        <begin position="56"/>
        <end position="181"/>
    </location>
</feature>
<comment type="similarity">
    <text evidence="9">Belongs to the GSP H family.</text>
</comment>
<name>A0ABU8XF37_9BURK</name>
<evidence type="ECO:0000256" key="9">
    <source>
        <dbReference type="ARBA" id="ARBA00025772"/>
    </source>
</evidence>
<dbReference type="Pfam" id="PF12019">
    <property type="entry name" value="GspH"/>
    <property type="match status" value="1"/>
</dbReference>
<evidence type="ECO:0000256" key="1">
    <source>
        <dbReference type="ARBA" id="ARBA00004377"/>
    </source>
</evidence>
<dbReference type="Proteomes" id="UP001367030">
    <property type="component" value="Unassembled WGS sequence"/>
</dbReference>
<feature type="transmembrane region" description="Helical" evidence="11">
    <location>
        <begin position="20"/>
        <end position="41"/>
    </location>
</feature>
<evidence type="ECO:0000256" key="8">
    <source>
        <dbReference type="ARBA" id="ARBA00023136"/>
    </source>
</evidence>
<evidence type="ECO:0000256" key="4">
    <source>
        <dbReference type="ARBA" id="ARBA00022481"/>
    </source>
</evidence>
<dbReference type="InterPro" id="IPR045584">
    <property type="entry name" value="Pilin-like"/>
</dbReference>
<keyword evidence="7 11" id="KW-1133">Transmembrane helix</keyword>
<evidence type="ECO:0000256" key="6">
    <source>
        <dbReference type="ARBA" id="ARBA00022692"/>
    </source>
</evidence>
<reference evidence="13 14" key="1">
    <citation type="submission" date="2024-03" db="EMBL/GenBank/DDBJ databases">
        <title>Novel species of the genus Variovorax.</title>
        <authorList>
            <person name="Liu Q."/>
            <person name="Xin Y.-H."/>
        </authorList>
    </citation>
    <scope>NUCLEOTIDE SEQUENCE [LARGE SCALE GENOMIC DNA]</scope>
    <source>
        <strain evidence="13 14">KACC 18901</strain>
    </source>
</reference>
<dbReference type="SUPFAM" id="SSF54523">
    <property type="entry name" value="Pili subunits"/>
    <property type="match status" value="1"/>
</dbReference>
<accession>A0ABU8XF37</accession>
<dbReference type="InterPro" id="IPR022346">
    <property type="entry name" value="T2SS_GspH"/>
</dbReference>
<comment type="caution">
    <text evidence="13">The sequence shown here is derived from an EMBL/GenBank/DDBJ whole genome shotgun (WGS) entry which is preliminary data.</text>
</comment>
<dbReference type="Gene3D" id="3.55.40.10">
    <property type="entry name" value="minor pseudopilin epsh domain"/>
    <property type="match status" value="1"/>
</dbReference>
<sequence>MCDKRAVSFSQSNAASSRGVTLLELLVTVVVLSVIVALAMPSMRDFVVGNRLSSSVNGFIGLANFARSEAIVRNQDVIICPKDASSNACVSTTAWNTYEIQAFVDVDADGAFSTGDILLKTLPAVDSANSQMGLDRSGTGILIFGSAGYARQAQLFKIYAITADSAYKARFGRTICVSKVGRIRVADYALTTCPDF</sequence>
<keyword evidence="3" id="KW-1003">Cell membrane</keyword>